<organism evidence="1 2">
    <name type="scientific">Sporolituus thermophilus DSM 23256</name>
    <dbReference type="NCBI Taxonomy" id="1123285"/>
    <lineage>
        <taxon>Bacteria</taxon>
        <taxon>Bacillati</taxon>
        <taxon>Bacillota</taxon>
        <taxon>Negativicutes</taxon>
        <taxon>Selenomonadales</taxon>
        <taxon>Sporomusaceae</taxon>
        <taxon>Sporolituus</taxon>
    </lineage>
</organism>
<dbReference type="EMBL" id="FNBU01000017">
    <property type="protein sequence ID" value="SDF61105.1"/>
    <property type="molecule type" value="Genomic_DNA"/>
</dbReference>
<protein>
    <submittedName>
        <fullName evidence="1">Uncharacterized protein</fullName>
    </submittedName>
</protein>
<reference evidence="2" key="1">
    <citation type="submission" date="2016-10" db="EMBL/GenBank/DDBJ databases">
        <authorList>
            <person name="Varghese N."/>
            <person name="Submissions S."/>
        </authorList>
    </citation>
    <scope>NUCLEOTIDE SEQUENCE [LARGE SCALE GENOMIC DNA]</scope>
    <source>
        <strain evidence="2">DSM 23256</strain>
    </source>
</reference>
<proteinExistence type="predicted"/>
<evidence type="ECO:0000313" key="1">
    <source>
        <dbReference type="EMBL" id="SDF61105.1"/>
    </source>
</evidence>
<name>A0A1G7MHA5_9FIRM</name>
<dbReference type="Proteomes" id="UP000243333">
    <property type="component" value="Unassembled WGS sequence"/>
</dbReference>
<dbReference type="AlphaFoldDB" id="A0A1G7MHA5"/>
<dbReference type="RefSeq" id="WP_093690743.1">
    <property type="nucleotide sequence ID" value="NZ_FNBU01000017.1"/>
</dbReference>
<dbReference type="STRING" id="1123285.SAMN05660235_02159"/>
<keyword evidence="2" id="KW-1185">Reference proteome</keyword>
<gene>
    <name evidence="1" type="ORF">SAMN05660235_02159</name>
</gene>
<sequence>MVHRITFVKNGKILTNEETQIIIFQKLEEIKRKNKEAKKSGKGDICLNVEESIHAKRDD</sequence>
<evidence type="ECO:0000313" key="2">
    <source>
        <dbReference type="Proteomes" id="UP000243333"/>
    </source>
</evidence>
<accession>A0A1G7MHA5</accession>